<feature type="compositionally biased region" description="Basic and acidic residues" evidence="7">
    <location>
        <begin position="3112"/>
        <end position="3124"/>
    </location>
</feature>
<dbReference type="RefSeq" id="XP_025854343.2">
    <property type="nucleotide sequence ID" value="XM_025998558.2"/>
</dbReference>
<dbReference type="PROSITE" id="PS50848">
    <property type="entry name" value="START"/>
    <property type="match status" value="1"/>
</dbReference>
<feature type="region of interest" description="Disordered" evidence="7">
    <location>
        <begin position="2009"/>
        <end position="2045"/>
    </location>
</feature>
<feature type="compositionally biased region" description="Polar residues" evidence="7">
    <location>
        <begin position="2301"/>
        <end position="2316"/>
    </location>
</feature>
<dbReference type="Pfam" id="PF01852">
    <property type="entry name" value="START"/>
    <property type="match status" value="1"/>
</dbReference>
<dbReference type="InterPro" id="IPR036961">
    <property type="entry name" value="Kinesin_motor_dom_sf"/>
</dbReference>
<feature type="region of interest" description="Disordered" evidence="7">
    <location>
        <begin position="1483"/>
        <end position="1506"/>
    </location>
</feature>
<feature type="compositionally biased region" description="Basic and acidic residues" evidence="7">
    <location>
        <begin position="1078"/>
        <end position="1089"/>
    </location>
</feature>
<evidence type="ECO:0000256" key="3">
    <source>
        <dbReference type="ARBA" id="ARBA00023054"/>
    </source>
</evidence>
<feature type="compositionally biased region" description="Basic and acidic residues" evidence="7">
    <location>
        <begin position="3956"/>
        <end position="3965"/>
    </location>
</feature>
<dbReference type="Gene3D" id="2.60.200.20">
    <property type="match status" value="1"/>
</dbReference>
<feature type="compositionally biased region" description="Low complexity" evidence="7">
    <location>
        <begin position="1067"/>
        <end position="1077"/>
    </location>
</feature>
<feature type="region of interest" description="Disordered" evidence="7">
    <location>
        <begin position="3009"/>
        <end position="3083"/>
    </location>
</feature>
<dbReference type="GO" id="GO:0005524">
    <property type="term" value="F:ATP binding"/>
    <property type="evidence" value="ECO:0007669"/>
    <property type="project" value="UniProtKB-UniRule"/>
</dbReference>
<dbReference type="GO" id="GO:0008289">
    <property type="term" value="F:lipid binding"/>
    <property type="evidence" value="ECO:0007669"/>
    <property type="project" value="InterPro"/>
</dbReference>
<dbReference type="GO" id="GO:0007018">
    <property type="term" value="P:microtubule-based movement"/>
    <property type="evidence" value="ECO:0007669"/>
    <property type="project" value="InterPro"/>
</dbReference>
<dbReference type="Proteomes" id="UP001652641">
    <property type="component" value="Chromosome 15"/>
</dbReference>
<feature type="region of interest" description="Disordered" evidence="7">
    <location>
        <begin position="1327"/>
        <end position="1354"/>
    </location>
</feature>
<dbReference type="InterPro" id="IPR023393">
    <property type="entry name" value="START-like_dom_sf"/>
</dbReference>
<dbReference type="GeneID" id="112919990"/>
<feature type="region of interest" description="Disordered" evidence="7">
    <location>
        <begin position="3361"/>
        <end position="3382"/>
    </location>
</feature>
<keyword evidence="1 5" id="KW-0547">Nucleotide-binding</keyword>
<evidence type="ECO:0000256" key="2">
    <source>
        <dbReference type="ARBA" id="ARBA00022840"/>
    </source>
</evidence>
<feature type="compositionally biased region" description="Low complexity" evidence="7">
    <location>
        <begin position="4388"/>
        <end position="4405"/>
    </location>
</feature>
<dbReference type="SUPFAM" id="SSF49879">
    <property type="entry name" value="SMAD/FHA domain"/>
    <property type="match status" value="1"/>
</dbReference>
<dbReference type="Pfam" id="PF00225">
    <property type="entry name" value="Kinesin"/>
    <property type="match status" value="1"/>
</dbReference>
<feature type="region of interest" description="Disordered" evidence="7">
    <location>
        <begin position="2210"/>
        <end position="2243"/>
    </location>
</feature>
<feature type="domain" description="Kinesin motor" evidence="8">
    <location>
        <begin position="3"/>
        <end position="383"/>
    </location>
</feature>
<feature type="region of interest" description="Disordered" evidence="7">
    <location>
        <begin position="1272"/>
        <end position="1292"/>
    </location>
</feature>
<dbReference type="Gene3D" id="3.40.850.10">
    <property type="entry name" value="Kinesin motor domain"/>
    <property type="match status" value="1"/>
</dbReference>
<dbReference type="CTD" id="57519"/>
<feature type="binding site" evidence="5">
    <location>
        <begin position="103"/>
        <end position="110"/>
    </location>
    <ligand>
        <name>ATP</name>
        <dbReference type="ChEBI" id="CHEBI:30616"/>
    </ligand>
</feature>
<dbReference type="Pfam" id="PF00498">
    <property type="entry name" value="FHA"/>
    <property type="match status" value="1"/>
</dbReference>
<feature type="coiled-coil region" evidence="6">
    <location>
        <begin position="4335"/>
        <end position="4362"/>
    </location>
</feature>
<feature type="region of interest" description="Disordered" evidence="7">
    <location>
        <begin position="1113"/>
        <end position="1170"/>
    </location>
</feature>
<evidence type="ECO:0000256" key="6">
    <source>
        <dbReference type="SAM" id="Coils"/>
    </source>
</evidence>
<evidence type="ECO:0000256" key="5">
    <source>
        <dbReference type="PROSITE-ProRule" id="PRU00283"/>
    </source>
</evidence>
<dbReference type="InterPro" id="IPR019821">
    <property type="entry name" value="Kinesin_motor_CS"/>
</dbReference>
<feature type="compositionally biased region" description="Basic and acidic residues" evidence="7">
    <location>
        <begin position="1964"/>
        <end position="1974"/>
    </location>
</feature>
<protein>
    <submittedName>
        <fullName evidence="11">StAR-related lipid transfer protein 9 isoform X1</fullName>
    </submittedName>
</protein>
<dbReference type="SUPFAM" id="SSF52540">
    <property type="entry name" value="P-loop containing nucleoside triphosphate hydrolases"/>
    <property type="match status" value="1"/>
</dbReference>
<reference key="1">
    <citation type="submission" date="2019-01" db="UniProtKB">
        <authorList>
            <consortium name="RefSeq"/>
        </authorList>
    </citation>
    <scope>IDENTIFICATION</scope>
</reference>
<keyword evidence="2 5" id="KW-0067">ATP-binding</keyword>
<feature type="compositionally biased region" description="Polar residues" evidence="7">
    <location>
        <begin position="4406"/>
        <end position="4415"/>
    </location>
</feature>
<keyword evidence="10" id="KW-1185">Reference proteome</keyword>
<feature type="region of interest" description="Disordered" evidence="7">
    <location>
        <begin position="3811"/>
        <end position="3860"/>
    </location>
</feature>
<dbReference type="CDD" id="cd22731">
    <property type="entry name" value="FHA_KIF16A_STARD9"/>
    <property type="match status" value="1"/>
</dbReference>
<dbReference type="GO" id="GO:0005634">
    <property type="term" value="C:nucleus"/>
    <property type="evidence" value="ECO:0007669"/>
    <property type="project" value="UniProtKB-SubCell"/>
</dbReference>
<dbReference type="CDD" id="cd08874">
    <property type="entry name" value="START_STARD9-like"/>
    <property type="match status" value="1"/>
</dbReference>
<dbReference type="PANTHER" id="PTHR47117:SF1">
    <property type="entry name" value="STAR-RELATED LIPID TRANSFER PROTEIN 9"/>
    <property type="match status" value="1"/>
</dbReference>
<keyword evidence="3 6" id="KW-0175">Coiled coil</keyword>
<feature type="compositionally biased region" description="Basic and acidic residues" evidence="7">
    <location>
        <begin position="2013"/>
        <end position="2035"/>
    </location>
</feature>
<feature type="region of interest" description="Disordered" evidence="7">
    <location>
        <begin position="3952"/>
        <end position="3975"/>
    </location>
</feature>
<evidence type="ECO:0000256" key="4">
    <source>
        <dbReference type="ARBA" id="ARBA00023175"/>
    </source>
</evidence>
<feature type="compositionally biased region" description="Polar residues" evidence="7">
    <location>
        <begin position="2695"/>
        <end position="2706"/>
    </location>
</feature>
<dbReference type="InterPro" id="IPR000253">
    <property type="entry name" value="FHA_dom"/>
</dbReference>
<dbReference type="PRINTS" id="PR00380">
    <property type="entry name" value="KINESINHEAVY"/>
</dbReference>
<feature type="region of interest" description="Disordered" evidence="7">
    <location>
        <begin position="4159"/>
        <end position="4189"/>
    </location>
</feature>
<dbReference type="InterPro" id="IPR008984">
    <property type="entry name" value="SMAD_FHA_dom_sf"/>
</dbReference>
<dbReference type="InterPro" id="IPR002913">
    <property type="entry name" value="START_lipid-bd_dom"/>
</dbReference>
<feature type="compositionally biased region" description="Basic and acidic residues" evidence="7">
    <location>
        <begin position="1983"/>
        <end position="1995"/>
    </location>
</feature>
<feature type="compositionally biased region" description="Polar residues" evidence="7">
    <location>
        <begin position="2393"/>
        <end position="2403"/>
    </location>
</feature>
<feature type="region of interest" description="Disordered" evidence="7">
    <location>
        <begin position="1655"/>
        <end position="1674"/>
    </location>
</feature>
<sequence length="4705" mass="514492">MANVRVAVRVRPLSKREIKEGGRIIVEVDGNVAKIRNLKVDSRPDGFGDSREKIVAFGFDYCYWSVNPEDPQYASQDVVFQDLGTEVLSGAAKGYNICLFAYGQTGSGKTYTMLGTPTSVGLTPRICEGLFIREEDYAPLPSSCRIKVSFLEIYNERVRDLLKQSDKKKSYSLRVREHPELGPYVQGLSQHVVTNYKQVIQLLEEGIANRITAATHIHEASSRSHAIFTIYYTQAVLENNLPSEIASKINLVDLAGSERADPSYCKDRITEGANINKSLVTLGIVISTLAQNSQAFSSCQSLNSAASDGDSGIPSSPSGTSSGAGPSRRQSYIPYRDSVLTWLLKDSLGGNSKTIMVATVSPAHTSYSETMSTLRYASNAKHIINKPRVNEDANVKLIRELREEIRRLKAMLLNFELRNFNPLNEERDENLKELVLQNELKIDHLTKDWTQKWNEWKALVENYRVDINRRRAGVVIDSSLPHLMALEDDVLSTGVVLYHLKEGTTKIGRIDSEQEQDIVLQGQWIERDHCTITSACGVVILRPARGARCTVNGREVTASCRLTQGAVITLGKAQKFRFNHPAEAAVLRQRRQVGEAVGGSGSLEWLDLDGDVTTSRLGISPLLWKKRRVLEEQSDEDHQPLRAGEAPHRAQIQQPHYVGDLRQRILAGQIRAKQDLELDQAHISRQIKDNKQWLLGDEIWLTGLQQQDHIAEKELKACVPSGAWLQTDSETQLSSLVRSQKREVRLRLGCRNALRVAQRDIRRRKASFQLERIKKQRLLESQKGLEPSKASCWLQDDRTQKPPYWVPSTDAMLPGPQHRSRLPGCSSLSLRGLCSWYFPQLHSIFLNRDPSTMPDPTDQISEKIPSEEYFPQAAAYPPRTGHFSKNAHCSSGSGPLCTARVGLARKGTSVSGTCLTVSSESASIQEMERAGKQPCRMVSQSLASLDHSVNKLKPRDKPVALTPSTYIRWGRGLADSDHTQAEWQKKENLGTHKTAKGACCSSSHPCGPKQASGHGKAAEIFWVESKPPSQSRASKRQQRVLVKDIVKKSSCLPHGSPLRRQYHVGDPDSTSSLTDSSPRVDHIRDRNGDLSDTNSRYSVDSLSCVYAKALMEPLKPEDPQGKEQGLPEPENSESDDSQISEDSLAEKGYESPPDNPGSSYLPSGHGHPRTRVMASVRGFTTSSNSGLFTQTHRSFSLDSLIDAKEELREEQQAEGFFSSADEMPTETFWHLQTSSLPIVEQEAMCRLGPISNEMVARLDAILPMSSSFYLGPPPQPPCEQPESEVEASSSEQANMLQGLQLSRGSPLLSMDSWFSCDSKINSSSPSGIVGSLCPSPDVQESQPHGWERPGHGQNMEELKPSEAEILLPYTSKLPQGGTELPCCVRGIRSTTPASDTSRLSFWGSYRLLQPRVAGIFQARGIPDTAQEGNSEASNNSSVSSVLAASAASFTHVGSAHERDWAALQQKYLLELSHPVLEAIREPRPTFSSLEEDSASLTQSSGKETDTLLPVGSGVSSSLDFSNFPVHLSKIQCLRAEKEQDSLSAELEGTSDFFTIREKEVSHSGTYSADVESLTSGTTNVVPVFAAESKMANSMREVCQVKQNNLEESSQSSGKPQRMSSSDECFFLKSPCHSNVTIVSKENHWPQGWAPLRKNSAAQEGQLSHPGYPPLQEEKVDYQESSREVVRRHPSVSFAFLSGPKMHPHSGAWNPLPSSLQPPPLETFYVTKSRDALTETALEIPACRESRVPSPPPREAWGFGHDHQVLQNIYFKNNLPVLLQNQNSKTASSLQVTAGRPVDLNTKEVSRERGKCPGNIEEESHNSVYFFVAQNKHFLSSTRTKVCELENQVGILNNHNLSTLKEREKATVQSCCNVCSSHSRSRKPLLVCESEADGEEEQDHSVVLRQTQAFDMNRQFPSGARSDFIYETINLALDKDMLGETAISLQSRSVHHRVSGPKIMAPDESPAHKGERKNESGLLGKAFHPKDSSKEFKHPKTESIYERFQSVTCSQEKNLNESKGPGRSEEMLSPKEEPSGKKQNKRVNSGDEMARLIRSVMQLEDGILEIESKQNKQLSASQTLGVGKEFVFWDQRDQEMADYVLKPSSFGNYVSLKDQPSSPKQTDDVTFRDSEAREMEVDSSTGEGLQAQKITLSPFRSRECIQDTKFAKEDTSPAVLNRSSRDTCDYVRTCTVCREFTDTCANPRTKALASALPLQPSPKMSSEKESEAENASASPHTRQPCGLGSLEELETVKDFWETQVAKCISSSKQEEPKVQDRVEEMAVRSGGNLQEENTVVSLIQQLPSPSQRRIGTSSSQEIGPLLSQPDFSEAPHGNLHSSLPLNSPRLPRDCLHARDSVGISSVDYVLDPTILKIPNSPLVTGAESQDLCGEPRSHSPQGTIREGSSSAHSAWCGSVISMSMGSHGQFCVSENIPLGAEGKRSASTQDQGGDLRSILMGLSSRDGFASEAEAAVQRGTERATFLNRASSPLEKKASCLLEEGNSQGCPAEEAEDLHLPSGTFSAPVSLPRMPHPERCAHTSMDLGVLEEITQAQAQGKQLHDLGAGGKILPYYETLLGSECFSGVTDHSLSDRTRNEAEAQRFHVASLSAEPGHLLTNERKVSQATPLPADSFQHLPNTETHIVPQPTSQISSHVAPTLGKSYCSGELRLFLGAGEQLVCHSSSSGIIEKKKKATTTPSSADPESSGNFPSIAVEDRREIPEKLVAALSSWTPLNDPGMIPHRGSQSALRATIEAMLPGGQESSPAHQEPRILDTTCGGSSGNVLVAAHGEKTTCFESQLVTCDVQNSVSLSGCIQDYAPCLEAFTGLEEGRASPKQGTNLPRALRRVELEAPSQQCVKRKESVGCGLAEACHGGSKHPRLTSLPDQRPSPSPGGVQEEAQCRCPWEASYCVVFLGNIEHSRTLSLSRGQEDSRTTPCHLCNPQPIASLISFSPPSTLPGYRDGDLGKESSKAALHTLQPPCIMPSRISGMDERGESCSREVEGLLAPGLEPKGIHREFGPTDSSIQEPSASAAVLSLVQGVSSPSAPGMRTSSLSHSVADGSSRSVEDHEKEVAEKKPSAELETAFSSADMCSEPLRKFQGSSVGGQNTQESQTKPERPLTAERPHTLNLSEGSVESELPGEPQHGCLGNVIQRLPEKPQLSTEFRDHSGLGPQAKFVAKLKHISRHQADGPWEEEDQQRDQALSGSKEPARDRSSQPSHEGGLDGCQIRDAGTEEASTAKSFVSKMFLTGFEDSAAMPLGQSGAPQLTPQSPDLPASGREQPAPHHRCPLPVIAVFSGPKHSRSSPRPQFSVVSSSRSLQELNLSVEPPSPTDEDIQEPNRLWSPHRRDYFSDESAVRTSLKAEGCSQKASSNVDNSTDNHWPLKPTTPPYPRSSALSCMPTPDFMASWTSRTLEESWQENLERPGSQARPEKWHSEADKKMLYFDSSDINPYIRSSHPERPVQIGWKQYVFGSALDVSCGQTPQGLIPSNKVGCSSMDKGLEHQNSPLYSHLSTHANARDLSSTHSSIGNAQGSCEAWELWGSSFALGNLHILNSPEGATTSKGADKRAQFWDTPDVAGCLRNDPLLAEGSAASPVDEIMLLYPSEVGGPVGQSRINTLEQGTQTLGCSLHWSSTDISAQPETSAVPVSGLVSWTSMHNLSLHLSQLLHSTSELLGSLSQPSVAEKEQNVKRETPDEVTQALMIDGYTQTTMDKGIQTDLAFPPLHLQAPEAGPQEVSGVLEVLGSDIPIMFPQERGRVTHNLQKRQTEEMTSKMARPSELQEESTHCRPQSLPAPTSHVRFQKAHFGQNLPSVSPQAFPDASLPPSSQPEVPSCLAIGSPSLSSSQSPEPCLSAAESVRDPQVETGLGTIGTLLVDRASSPILTLSASTQRLGFPTDSLSLTVPSACPPEGHQKLVSSPDLLLDTSRLPVVNNSQTTDESGGYQRVGALCGEGRSPLERSDGRSFLKISSPDSLPQSPKLQACLLEQPPQQLQPRTTTLIQSGLPPPSLRSRSQRLANGLVPDDLAPLECDPVSSRGPSRWQSKTEHGDESSASPVEPQPTLDFLSSREDLQPLIPCPVSGLTEGSVHRALSTGLQGSALGPTEACQTEMLLCSGSQVCVAPEPQHHSLRDFPVHDRYTHWCGVQDGSPVGLGLMESLGPRCDLSSGEQGQKPLQPPDDQSQGPHWSQREQIPLQVGAQNLSLSMELTEAKLHHGFGEADALLQVLQSGTGEAFSAEEPVRSTWEELYARQNQTIETLRRERAERLQNLHWMQIRPRKQLSLLLNRDLPTRDLDLPSRRREYLQQLRKDVVETTRSPASASRSAHPASDIAVMLQEYQRAREEAKVEIALARDRLRERTEQEKLRIRQQIISQLLKEEEKLHTLAMSNSLSTSSNGSLSSGVTSGYNSSTALPDQLQSPDSVGDINLLDCSDSWIGDVRGSSTVRTSHLSLAGSTWKSLASGPRTSLGSGCCSPSSLSSLGACFSSSYQDLAKHIVDLSVADVMAACSDNLHNLFSCQAAAGWNYQGEEQEVRLYYKMFSSTRHGFLGAGVVSQPLSHVWAAVSDPTLWPLYHKPIQTARLHQRVTNSINLVYLVCDTTLCALKQPRDFCCVCVEAKEGHLSIMAVQSVYDTSMPRPSRKMVRGEILPSAWILQPVTVEGKEITRVIYLAQVELGAPGFPPQLLSSFIKQQPLVIARLASFLGC</sequence>
<feature type="compositionally biased region" description="Polar residues" evidence="7">
    <location>
        <begin position="3304"/>
        <end position="3315"/>
    </location>
</feature>
<feature type="region of interest" description="Disordered" evidence="7">
    <location>
        <begin position="2680"/>
        <end position="2707"/>
    </location>
</feature>
<feature type="region of interest" description="Disordered" evidence="7">
    <location>
        <begin position="3766"/>
        <end position="3796"/>
    </location>
</feature>
<comment type="similarity">
    <text evidence="5">Belongs to the TRAFAC class myosin-kinesin ATPase superfamily. Kinesin family.</text>
</comment>
<dbReference type="SMART" id="SM00240">
    <property type="entry name" value="FHA"/>
    <property type="match status" value="1"/>
</dbReference>
<feature type="compositionally biased region" description="Polar residues" evidence="7">
    <location>
        <begin position="3367"/>
        <end position="3379"/>
    </location>
</feature>
<feature type="compositionally biased region" description="Low complexity" evidence="7">
    <location>
        <begin position="307"/>
        <end position="327"/>
    </location>
</feature>
<dbReference type="PROSITE" id="PS50067">
    <property type="entry name" value="KINESIN_MOTOR_2"/>
    <property type="match status" value="1"/>
</dbReference>
<evidence type="ECO:0000259" key="8">
    <source>
        <dbReference type="PROSITE" id="PS50067"/>
    </source>
</evidence>
<dbReference type="InterPro" id="IPR027417">
    <property type="entry name" value="P-loop_NTPase"/>
</dbReference>
<dbReference type="Gene3D" id="3.30.530.20">
    <property type="match status" value="1"/>
</dbReference>
<feature type="compositionally biased region" description="Basic and acidic residues" evidence="7">
    <location>
        <begin position="3063"/>
        <end position="3078"/>
    </location>
</feature>
<evidence type="ECO:0000313" key="10">
    <source>
        <dbReference type="Proteomes" id="UP001652641"/>
    </source>
</evidence>
<name>A0A3Q7SDU6_VULVU</name>
<dbReference type="SMART" id="SM00129">
    <property type="entry name" value="KISc"/>
    <property type="match status" value="1"/>
</dbReference>
<feature type="region of interest" description="Disordered" evidence="7">
    <location>
        <begin position="2872"/>
        <end position="2894"/>
    </location>
</feature>
<dbReference type="SUPFAM" id="SSF55961">
    <property type="entry name" value="Bet v1-like"/>
    <property type="match status" value="1"/>
</dbReference>
<feature type="region of interest" description="Disordered" evidence="7">
    <location>
        <begin position="3183"/>
        <end position="3226"/>
    </location>
</feature>
<dbReference type="CDD" id="cd01365">
    <property type="entry name" value="KISc_KIF1A_KIF1B"/>
    <property type="match status" value="1"/>
</dbReference>
<feature type="compositionally biased region" description="Polar residues" evidence="7">
    <location>
        <begin position="3098"/>
        <end position="3111"/>
    </location>
</feature>
<dbReference type="InterPro" id="IPR001752">
    <property type="entry name" value="Kinesin_motor_dom"/>
</dbReference>
<accession>A0A3Q7SDU6</accession>
<feature type="region of interest" description="Disordered" evidence="7">
    <location>
        <begin position="1052"/>
        <end position="1094"/>
    </location>
</feature>
<feature type="compositionally biased region" description="Basic and acidic residues" evidence="7">
    <location>
        <begin position="1345"/>
        <end position="1354"/>
    </location>
</feature>
<evidence type="ECO:0000256" key="1">
    <source>
        <dbReference type="ARBA" id="ARBA00022741"/>
    </source>
</evidence>
<dbReference type="GO" id="GO:0003777">
    <property type="term" value="F:microtubule motor activity"/>
    <property type="evidence" value="ECO:0007669"/>
    <property type="project" value="InterPro"/>
</dbReference>
<dbReference type="GO" id="GO:0051225">
    <property type="term" value="P:spindle assembly"/>
    <property type="evidence" value="ECO:0007669"/>
    <property type="project" value="TreeGrafter"/>
</dbReference>
<keyword evidence="4 5" id="KW-0505">Motor protein</keyword>
<reference evidence="11" key="2">
    <citation type="submission" date="2025-08" db="UniProtKB">
        <authorList>
            <consortium name="RefSeq"/>
        </authorList>
    </citation>
    <scope>IDENTIFICATION</scope>
    <source>
        <tissue evidence="11">Cell line</tissue>
    </source>
</reference>
<dbReference type="KEGG" id="vvp:112919990"/>
<evidence type="ECO:0000259" key="9">
    <source>
        <dbReference type="PROSITE" id="PS50848"/>
    </source>
</evidence>
<dbReference type="GO" id="GO:0005737">
    <property type="term" value="C:cytoplasm"/>
    <property type="evidence" value="ECO:0007669"/>
    <property type="project" value="TreeGrafter"/>
</dbReference>
<organism evidence="10 11">
    <name type="scientific">Vulpes vulpes</name>
    <name type="common">Red fox</name>
    <dbReference type="NCBI Taxonomy" id="9627"/>
    <lineage>
        <taxon>Eukaryota</taxon>
        <taxon>Metazoa</taxon>
        <taxon>Chordata</taxon>
        <taxon>Craniata</taxon>
        <taxon>Vertebrata</taxon>
        <taxon>Euteleostomi</taxon>
        <taxon>Mammalia</taxon>
        <taxon>Eutheria</taxon>
        <taxon>Laurasiatheria</taxon>
        <taxon>Carnivora</taxon>
        <taxon>Caniformia</taxon>
        <taxon>Canidae</taxon>
        <taxon>Vulpes</taxon>
    </lineage>
</organism>
<feature type="region of interest" description="Disordered" evidence="7">
    <location>
        <begin position="3320"/>
        <end position="3339"/>
    </location>
</feature>
<dbReference type="STRING" id="9627.ENSVVUP00000012068"/>
<feature type="region of interest" description="Disordered" evidence="7">
    <location>
        <begin position="3255"/>
        <end position="3315"/>
    </location>
</feature>
<feature type="region of interest" description="Disordered" evidence="7">
    <location>
        <begin position="3095"/>
        <end position="3124"/>
    </location>
</feature>
<evidence type="ECO:0000313" key="11">
    <source>
        <dbReference type="RefSeq" id="XP_025854343.2"/>
    </source>
</evidence>
<gene>
    <name evidence="11" type="primary">STARD9</name>
</gene>
<dbReference type="GO" id="GO:0005814">
    <property type="term" value="C:centriole"/>
    <property type="evidence" value="ECO:0007669"/>
    <property type="project" value="UniProtKB-SubCell"/>
</dbReference>
<dbReference type="PROSITE" id="PS00411">
    <property type="entry name" value="KINESIN_MOTOR_1"/>
    <property type="match status" value="1"/>
</dbReference>
<feature type="region of interest" description="Disordered" evidence="7">
    <location>
        <begin position="2301"/>
        <end position="2340"/>
    </location>
</feature>
<feature type="domain" description="START" evidence="9">
    <location>
        <begin position="4570"/>
        <end position="4689"/>
    </location>
</feature>
<dbReference type="PANTHER" id="PTHR47117">
    <property type="entry name" value="STAR-RELATED LIPID TRANSFER PROTEIN 9"/>
    <property type="match status" value="1"/>
</dbReference>
<feature type="compositionally biased region" description="Polar residues" evidence="7">
    <location>
        <begin position="3037"/>
        <end position="3062"/>
    </location>
</feature>
<feature type="compositionally biased region" description="Low complexity" evidence="7">
    <location>
        <begin position="3834"/>
        <end position="3854"/>
    </location>
</feature>
<feature type="compositionally biased region" description="Acidic residues" evidence="7">
    <location>
        <begin position="1130"/>
        <end position="1139"/>
    </location>
</feature>
<feature type="region of interest" description="Disordered" evidence="7">
    <location>
        <begin position="307"/>
        <end position="329"/>
    </location>
</feature>
<dbReference type="GO" id="GO:0008017">
    <property type="term" value="F:microtubule binding"/>
    <property type="evidence" value="ECO:0007669"/>
    <property type="project" value="InterPro"/>
</dbReference>
<feature type="region of interest" description="Disordered" evidence="7">
    <location>
        <begin position="4023"/>
        <end position="4062"/>
    </location>
</feature>
<feature type="region of interest" description="Disordered" evidence="7">
    <location>
        <begin position="1946"/>
        <end position="1995"/>
    </location>
</feature>
<proteinExistence type="inferred from homology"/>
<feature type="region of interest" description="Disordered" evidence="7">
    <location>
        <begin position="2380"/>
        <end position="2403"/>
    </location>
</feature>
<evidence type="ECO:0000256" key="7">
    <source>
        <dbReference type="SAM" id="MobiDB-lite"/>
    </source>
</evidence>
<feature type="region of interest" description="Disordered" evidence="7">
    <location>
        <begin position="4388"/>
        <end position="4415"/>
    </location>
</feature>